<dbReference type="WBParaSite" id="ASIM_0001058201-mRNA-1">
    <property type="protein sequence ID" value="ASIM_0001058201-mRNA-1"/>
    <property type="gene ID" value="ASIM_0001058201"/>
</dbReference>
<dbReference type="AlphaFoldDB" id="A0A0M3JRN6"/>
<evidence type="ECO:0000256" key="1">
    <source>
        <dbReference type="SAM" id="MobiDB-lite"/>
    </source>
</evidence>
<dbReference type="Gene3D" id="1.25.40.10">
    <property type="entry name" value="Tetratricopeptide repeat domain"/>
    <property type="match status" value="1"/>
</dbReference>
<dbReference type="OrthoDB" id="1914839at2759"/>
<dbReference type="PANTHER" id="PTHR23184">
    <property type="entry name" value="TETRATRICOPEPTIDE REPEAT PROTEIN 14"/>
    <property type="match status" value="1"/>
</dbReference>
<sequence>MNGSTLSSSSRSRYKRRTSEASSSHSETTDSELNSRCENLLKNDSVQKFVGRCQSVWRTDLDQMPPFECFSKDIHSVDAKRKFIEDVRVGDELCVRVKRVELAALYVQPLCVLHPFKRSAHLINDFQVLVGRSVQQCSRDIRTNDILKVVVDEPDDDHPLNLQMDDSAVSRAFRLGACFLEDILEILSENDLPTYFRNAESLHKGSTFEDALSEYHRCNNPNLAHLYGIEVDSCLSFLPELEGVDFSTRSRAPYLRRKQDEESSMQSVMKGVERIRSGESQLAIQNFNKALALFDVNIEALVGRAAAMEECNRMDEAKEKYVKVLKLKDDQRARDRLRQLQRRSPSVEEITVPEKQRKLSSAEKEELKRIELEKRETERRQRREAAEKLAEMEKFIAELKRSQKT</sequence>
<gene>
    <name evidence="2" type="ORF">ASIM_LOCUS10140</name>
</gene>
<evidence type="ECO:0000313" key="2">
    <source>
        <dbReference type="EMBL" id="VDK42417.1"/>
    </source>
</evidence>
<dbReference type="EMBL" id="UYRR01030985">
    <property type="protein sequence ID" value="VDK42417.1"/>
    <property type="molecule type" value="Genomic_DNA"/>
</dbReference>
<dbReference type="PANTHER" id="PTHR23184:SF9">
    <property type="entry name" value="TETRATRICOPEPTIDE REPEAT PROTEIN 14"/>
    <property type="match status" value="1"/>
</dbReference>
<dbReference type="InterPro" id="IPR039190">
    <property type="entry name" value="TTC14"/>
</dbReference>
<accession>A0A0M3JRN6</accession>
<organism evidence="4">
    <name type="scientific">Anisakis simplex</name>
    <name type="common">Herring worm</name>
    <dbReference type="NCBI Taxonomy" id="6269"/>
    <lineage>
        <taxon>Eukaryota</taxon>
        <taxon>Metazoa</taxon>
        <taxon>Ecdysozoa</taxon>
        <taxon>Nematoda</taxon>
        <taxon>Chromadorea</taxon>
        <taxon>Rhabditida</taxon>
        <taxon>Spirurina</taxon>
        <taxon>Ascaridomorpha</taxon>
        <taxon>Ascaridoidea</taxon>
        <taxon>Anisakidae</taxon>
        <taxon>Anisakis</taxon>
        <taxon>Anisakis simplex complex</taxon>
    </lineage>
</organism>
<dbReference type="SUPFAM" id="SSF48452">
    <property type="entry name" value="TPR-like"/>
    <property type="match status" value="1"/>
</dbReference>
<reference evidence="2 3" key="2">
    <citation type="submission" date="2018-11" db="EMBL/GenBank/DDBJ databases">
        <authorList>
            <consortium name="Pathogen Informatics"/>
        </authorList>
    </citation>
    <scope>NUCLEOTIDE SEQUENCE [LARGE SCALE GENOMIC DNA]</scope>
</reference>
<feature type="region of interest" description="Disordered" evidence="1">
    <location>
        <begin position="341"/>
        <end position="363"/>
    </location>
</feature>
<dbReference type="Proteomes" id="UP000267096">
    <property type="component" value="Unassembled WGS sequence"/>
</dbReference>
<protein>
    <submittedName>
        <fullName evidence="4">TPR_REGION domain-containing protein</fullName>
    </submittedName>
</protein>
<keyword evidence="3" id="KW-1185">Reference proteome</keyword>
<name>A0A0M3JRN6_ANISI</name>
<proteinExistence type="predicted"/>
<evidence type="ECO:0000313" key="3">
    <source>
        <dbReference type="Proteomes" id="UP000267096"/>
    </source>
</evidence>
<feature type="compositionally biased region" description="Basic and acidic residues" evidence="1">
    <location>
        <begin position="352"/>
        <end position="363"/>
    </location>
</feature>
<feature type="compositionally biased region" description="Low complexity" evidence="1">
    <location>
        <begin position="1"/>
        <end position="11"/>
    </location>
</feature>
<dbReference type="InterPro" id="IPR011990">
    <property type="entry name" value="TPR-like_helical_dom_sf"/>
</dbReference>
<feature type="region of interest" description="Disordered" evidence="1">
    <location>
        <begin position="1"/>
        <end position="30"/>
    </location>
</feature>
<evidence type="ECO:0000313" key="4">
    <source>
        <dbReference type="WBParaSite" id="ASIM_0001058201-mRNA-1"/>
    </source>
</evidence>
<reference evidence="4" key="1">
    <citation type="submission" date="2017-02" db="UniProtKB">
        <authorList>
            <consortium name="WormBaseParasite"/>
        </authorList>
    </citation>
    <scope>IDENTIFICATION</scope>
</reference>